<keyword evidence="5" id="KW-0528">Neurotoxin</keyword>
<sequence length="300" mass="33787">MGNAQGARSTGPGHTLDYVFSSDSGPCPFKVPKIHRTVRCHEYSKLSKMIASGVDVNCQDQDGMTPLHYAAAQGDLVAVQLLTAAGCSQIPCKLNIYPIHLAVQNGNQEVIQRILDYGGNVDSYDSMGTTPLGLAIEFDSPQVVSLLLQRKAYLDSNYLLEALRQGLLEITRILINFNPSLVNGLKLDRFRFSSKSSDCLKLLYLIGYKFDDNFATVNRSELRFTSCHIDYIDRQYKSEMIAFHEFLDWMKNQDKPMKLKLLARIVLIRACGSQKISDFLDSHPPIPPTIREFVTLKWLF</sequence>
<evidence type="ECO:0000256" key="7">
    <source>
        <dbReference type="ARBA" id="ARBA00023298"/>
    </source>
</evidence>
<evidence type="ECO:0000313" key="10">
    <source>
        <dbReference type="Proteomes" id="UP000015104"/>
    </source>
</evidence>
<comment type="subcellular location">
    <subcellularLocation>
        <location evidence="1">Target cell membrane</location>
    </subcellularLocation>
</comment>
<feature type="repeat" description="ANK" evidence="8">
    <location>
        <begin position="94"/>
        <end position="126"/>
    </location>
</feature>
<keyword evidence="7" id="KW-1053">Target membrane</keyword>
<dbReference type="EnsemblMetazoa" id="tetur04g06950.1">
    <property type="protein sequence ID" value="tetur04g06950.1"/>
    <property type="gene ID" value="tetur04g06950"/>
</dbReference>
<evidence type="ECO:0000256" key="8">
    <source>
        <dbReference type="PROSITE-ProRule" id="PRU00023"/>
    </source>
</evidence>
<dbReference type="PANTHER" id="PTHR24171:SF9">
    <property type="entry name" value="ANKYRIN REPEAT DOMAIN-CONTAINING PROTEIN 39"/>
    <property type="match status" value="1"/>
</dbReference>
<dbReference type="Pfam" id="PF13637">
    <property type="entry name" value="Ank_4"/>
    <property type="match status" value="1"/>
</dbReference>
<keyword evidence="2" id="KW-0268">Exocytosis</keyword>
<feature type="repeat" description="ANK" evidence="8">
    <location>
        <begin position="62"/>
        <end position="86"/>
    </location>
</feature>
<name>T1K306_TETUR</name>
<dbReference type="GO" id="GO:0044218">
    <property type="term" value="C:other organism cell membrane"/>
    <property type="evidence" value="ECO:0007669"/>
    <property type="project" value="UniProtKB-KW"/>
</dbReference>
<evidence type="ECO:0000256" key="6">
    <source>
        <dbReference type="ARBA" id="ARBA00023043"/>
    </source>
</evidence>
<dbReference type="OrthoDB" id="6409741at2759"/>
<dbReference type="GO" id="GO:0044231">
    <property type="term" value="C:host cell presynaptic membrane"/>
    <property type="evidence" value="ECO:0007669"/>
    <property type="project" value="UniProtKB-KW"/>
</dbReference>
<dbReference type="PROSITE" id="PS50297">
    <property type="entry name" value="ANK_REP_REGION"/>
    <property type="match status" value="2"/>
</dbReference>
<dbReference type="SMART" id="SM00248">
    <property type="entry name" value="ANK"/>
    <property type="match status" value="3"/>
</dbReference>
<proteinExistence type="predicted"/>
<dbReference type="EMBL" id="CAEY01001371">
    <property type="status" value="NOT_ANNOTATED_CDS"/>
    <property type="molecule type" value="Genomic_DNA"/>
</dbReference>
<dbReference type="KEGG" id="tut:107359471"/>
<keyword evidence="5" id="KW-0800">Toxin</keyword>
<protein>
    <submittedName>
        <fullName evidence="9">Uncharacterized protein</fullName>
    </submittedName>
</protein>
<evidence type="ECO:0000256" key="4">
    <source>
        <dbReference type="ARBA" id="ARBA00022737"/>
    </source>
</evidence>
<dbReference type="PROSITE" id="PS50088">
    <property type="entry name" value="ANK_REPEAT"/>
    <property type="match status" value="2"/>
</dbReference>
<evidence type="ECO:0000313" key="9">
    <source>
        <dbReference type="EnsemblMetazoa" id="tetur04g06950.1"/>
    </source>
</evidence>
<keyword evidence="10" id="KW-1185">Reference proteome</keyword>
<reference evidence="10" key="1">
    <citation type="submission" date="2011-08" db="EMBL/GenBank/DDBJ databases">
        <authorList>
            <person name="Rombauts S."/>
        </authorList>
    </citation>
    <scope>NUCLEOTIDE SEQUENCE</scope>
    <source>
        <strain evidence="10">London</strain>
    </source>
</reference>
<keyword evidence="6 8" id="KW-0040">ANK repeat</keyword>
<accession>T1K306</accession>
<dbReference type="Gene3D" id="1.25.40.20">
    <property type="entry name" value="Ankyrin repeat-containing domain"/>
    <property type="match status" value="1"/>
</dbReference>
<dbReference type="eggNOG" id="KOG0507">
    <property type="taxonomic scope" value="Eukaryota"/>
</dbReference>
<dbReference type="HOGENOM" id="CLU_928503_0_0_1"/>
<keyword evidence="4" id="KW-0677">Repeat</keyword>
<dbReference type="SUPFAM" id="SSF48403">
    <property type="entry name" value="Ankyrin repeat"/>
    <property type="match status" value="1"/>
</dbReference>
<dbReference type="AlphaFoldDB" id="T1K306"/>
<dbReference type="InterPro" id="IPR036770">
    <property type="entry name" value="Ankyrin_rpt-contain_sf"/>
</dbReference>
<dbReference type="STRING" id="32264.T1K306"/>
<dbReference type="GO" id="GO:0006887">
    <property type="term" value="P:exocytosis"/>
    <property type="evidence" value="ECO:0007669"/>
    <property type="project" value="UniProtKB-KW"/>
</dbReference>
<keyword evidence="3" id="KW-1052">Target cell membrane</keyword>
<organism evidence="9 10">
    <name type="scientific">Tetranychus urticae</name>
    <name type="common">Two-spotted spider mite</name>
    <dbReference type="NCBI Taxonomy" id="32264"/>
    <lineage>
        <taxon>Eukaryota</taxon>
        <taxon>Metazoa</taxon>
        <taxon>Ecdysozoa</taxon>
        <taxon>Arthropoda</taxon>
        <taxon>Chelicerata</taxon>
        <taxon>Arachnida</taxon>
        <taxon>Acari</taxon>
        <taxon>Acariformes</taxon>
        <taxon>Trombidiformes</taxon>
        <taxon>Prostigmata</taxon>
        <taxon>Eleutherengona</taxon>
        <taxon>Raphignathae</taxon>
        <taxon>Tetranychoidea</taxon>
        <taxon>Tetranychidae</taxon>
        <taxon>Tetranychus</taxon>
    </lineage>
</organism>
<evidence type="ECO:0000256" key="3">
    <source>
        <dbReference type="ARBA" id="ARBA00022537"/>
    </source>
</evidence>
<dbReference type="InterPro" id="IPR002110">
    <property type="entry name" value="Ankyrin_rpt"/>
</dbReference>
<evidence type="ECO:0000256" key="5">
    <source>
        <dbReference type="ARBA" id="ARBA00023028"/>
    </source>
</evidence>
<dbReference type="OMA" id="ACRQNSQ"/>
<dbReference type="PANTHER" id="PTHR24171">
    <property type="entry name" value="ANKYRIN REPEAT DOMAIN-CONTAINING PROTEIN 39-RELATED"/>
    <property type="match status" value="1"/>
</dbReference>
<dbReference type="Proteomes" id="UP000015104">
    <property type="component" value="Unassembled WGS sequence"/>
</dbReference>
<reference evidence="9" key="2">
    <citation type="submission" date="2015-06" db="UniProtKB">
        <authorList>
            <consortium name="EnsemblMetazoa"/>
        </authorList>
    </citation>
    <scope>IDENTIFICATION</scope>
</reference>
<evidence type="ECO:0000256" key="1">
    <source>
        <dbReference type="ARBA" id="ARBA00004175"/>
    </source>
</evidence>
<gene>
    <name evidence="9" type="primary">107359471</name>
</gene>
<keyword evidence="5" id="KW-0638">Presynaptic neurotoxin</keyword>
<keyword evidence="7" id="KW-0472">Membrane</keyword>
<evidence type="ECO:0000256" key="2">
    <source>
        <dbReference type="ARBA" id="ARBA00022483"/>
    </source>
</evidence>
<dbReference type="Pfam" id="PF12796">
    <property type="entry name" value="Ank_2"/>
    <property type="match status" value="1"/>
</dbReference>